<dbReference type="EMBL" id="CP122283">
    <property type="protein sequence ID" value="WGF39021.1"/>
    <property type="molecule type" value="Genomic_DNA"/>
</dbReference>
<evidence type="ECO:0000256" key="1">
    <source>
        <dbReference type="SAM" id="SignalP"/>
    </source>
</evidence>
<dbReference type="RefSeq" id="WP_004224158.1">
    <property type="nucleotide sequence ID" value="NZ_CP061203.1"/>
</dbReference>
<feature type="signal peptide" evidence="1">
    <location>
        <begin position="1"/>
        <end position="25"/>
    </location>
</feature>
<sequence length="76" mass="8200">MKKNAVISILTCFIFIFTFSPKTQAIETPDIETQALSEHIAGVVTGYTGNKIGHGGASYPKTVYDCCCSSKINIKP</sequence>
<feature type="chain" id="PRO_5045387356" evidence="1">
    <location>
        <begin position="26"/>
        <end position="76"/>
    </location>
</feature>
<accession>A0ABY8KMU9</accession>
<evidence type="ECO:0000313" key="2">
    <source>
        <dbReference type="EMBL" id="WGF39021.1"/>
    </source>
</evidence>
<dbReference type="Proteomes" id="UP001244564">
    <property type="component" value="Chromosome"/>
</dbReference>
<keyword evidence="3" id="KW-1185">Reference proteome</keyword>
<protein>
    <submittedName>
        <fullName evidence="2">Uncharacterized protein</fullName>
    </submittedName>
</protein>
<reference evidence="2 3" key="1">
    <citation type="submission" date="2023-04" db="EMBL/GenBank/DDBJ databases">
        <title>Genomic of Lysinibacillus capsici TSBLM.</title>
        <authorList>
            <person name="Hu X.S."/>
            <person name="Yu C.H."/>
        </authorList>
    </citation>
    <scope>NUCLEOTIDE SEQUENCE [LARGE SCALE GENOMIC DNA]</scope>
    <source>
        <strain evidence="2 3">TSBLM</strain>
    </source>
</reference>
<gene>
    <name evidence="2" type="ORF">QBO96_01820</name>
</gene>
<proteinExistence type="predicted"/>
<evidence type="ECO:0000313" key="3">
    <source>
        <dbReference type="Proteomes" id="UP001244564"/>
    </source>
</evidence>
<organism evidence="2 3">
    <name type="scientific">Lysinibacillus capsici</name>
    <dbReference type="NCBI Taxonomy" id="2115968"/>
    <lineage>
        <taxon>Bacteria</taxon>
        <taxon>Bacillati</taxon>
        <taxon>Bacillota</taxon>
        <taxon>Bacilli</taxon>
        <taxon>Bacillales</taxon>
        <taxon>Bacillaceae</taxon>
        <taxon>Lysinibacillus</taxon>
    </lineage>
</organism>
<name>A0ABY8KMU9_9BACI</name>
<keyword evidence="1" id="KW-0732">Signal</keyword>
<dbReference type="GeneID" id="74905183"/>